<dbReference type="EMBL" id="MHFR01000041">
    <property type="protein sequence ID" value="OGW97524.1"/>
    <property type="molecule type" value="Genomic_DNA"/>
</dbReference>
<protein>
    <recommendedName>
        <fullName evidence="4">FecR protein domain-containing protein</fullName>
    </recommendedName>
</protein>
<evidence type="ECO:0000256" key="1">
    <source>
        <dbReference type="SAM" id="Phobius"/>
    </source>
</evidence>
<proteinExistence type="predicted"/>
<organism evidence="2 3">
    <name type="scientific">Candidatus Danuiimicrobium aquiferis</name>
    <dbReference type="NCBI Taxonomy" id="1801832"/>
    <lineage>
        <taxon>Bacteria</taxon>
        <taxon>Pseudomonadati</taxon>
        <taxon>Candidatus Omnitrophota</taxon>
        <taxon>Candidatus Danuiimicrobium</taxon>
    </lineage>
</organism>
<name>A0A1G1KX85_9BACT</name>
<comment type="caution">
    <text evidence="2">The sequence shown here is derived from an EMBL/GenBank/DDBJ whole genome shotgun (WGS) entry which is preliminary data.</text>
</comment>
<reference evidence="2 3" key="1">
    <citation type="journal article" date="2016" name="Nat. Commun.">
        <title>Thousands of microbial genomes shed light on interconnected biogeochemical processes in an aquifer system.</title>
        <authorList>
            <person name="Anantharaman K."/>
            <person name="Brown C.T."/>
            <person name="Hug L.A."/>
            <person name="Sharon I."/>
            <person name="Castelle C.J."/>
            <person name="Probst A.J."/>
            <person name="Thomas B.C."/>
            <person name="Singh A."/>
            <person name="Wilkins M.J."/>
            <person name="Karaoz U."/>
            <person name="Brodie E.L."/>
            <person name="Williams K.H."/>
            <person name="Hubbard S.S."/>
            <person name="Banfield J.F."/>
        </authorList>
    </citation>
    <scope>NUCLEOTIDE SEQUENCE [LARGE SCALE GENOMIC DNA]</scope>
</reference>
<feature type="transmembrane region" description="Helical" evidence="1">
    <location>
        <begin position="20"/>
        <end position="37"/>
    </location>
</feature>
<dbReference type="AlphaFoldDB" id="A0A1G1KX85"/>
<evidence type="ECO:0008006" key="4">
    <source>
        <dbReference type="Google" id="ProtNLM"/>
    </source>
</evidence>
<accession>A0A1G1KX85</accession>
<keyword evidence="1" id="KW-1133">Transmembrane helix</keyword>
<keyword evidence="1" id="KW-0472">Membrane</keyword>
<dbReference type="PANTHER" id="PTHR38731">
    <property type="entry name" value="LIPL45-RELATED LIPOPROTEIN-RELATED"/>
    <property type="match status" value="1"/>
</dbReference>
<evidence type="ECO:0000313" key="3">
    <source>
        <dbReference type="Proteomes" id="UP000178187"/>
    </source>
</evidence>
<keyword evidence="1" id="KW-0812">Transmembrane</keyword>
<evidence type="ECO:0000313" key="2">
    <source>
        <dbReference type="EMBL" id="OGW97524.1"/>
    </source>
</evidence>
<dbReference type="Proteomes" id="UP000178187">
    <property type="component" value="Unassembled WGS sequence"/>
</dbReference>
<gene>
    <name evidence="2" type="ORF">A3G33_05050</name>
</gene>
<dbReference type="PANTHER" id="PTHR38731:SF3">
    <property type="entry name" value="BLL6125 PROTEIN"/>
    <property type="match status" value="1"/>
</dbReference>
<sequence>MPQKKLSSVEEKVLTINPLYALAVLLVIAAVLFFFVQNRSHHGESGRDFKPFEIKYSFGDAKVYSARERNWVSATRGTLLSVGSKIRTQKDSGIDFFMSDKTHFRLKENSELELNKPDFFDVGPRRKMYLPKGTLLGLTENESGQIDGVDIFTGRLHAHVKDAVFEIKSDPVGKKDFLGVLRGTVEAVSKSGWKRQLNVRRLEKVETTSDGRFPKEPVRIAKSDWNQMKEAYQLIPVTAASEAKQLDLSKKAGNLFDYVFDHGTFYSPEIGFANREFELDEKTGEVGLKVEYDVFPVPAIVGLYFKTRNFDLSKFDALEFDVRTVKGEDSPDSFRVELKTNLGILRASKPRNFEPVWRTANFPFYANTQSKLIQEVTMVFTHETAGVNKRGMLEFRNFKLIPKPQSKPLNS</sequence>